<dbReference type="PANTHER" id="PTHR11346">
    <property type="entry name" value="GALECTIN"/>
    <property type="match status" value="1"/>
</dbReference>
<sequence length="217" mass="24460">MDSTDHEGVTESPNKGLMDEIKRLRDNMKTLVSQMADQNKTVQRLRQEVDNLKKSSDDDQDLIELAISHKLDPEITPSSTPVSIDIENFRPPKILTIMGSVPHDAIQFSISLKNSQSNNSMLHINPRFNSGFISDQAALRNDFRIGLGAGWGPEETHGGNPFPAGQYFTLDIQCEPDCYKLSVNKMFWTTFAHRQDFALVNQFCIQGQVNVTEYSLK</sequence>
<dbReference type="CDD" id="cd00070">
    <property type="entry name" value="GLECT"/>
    <property type="match status" value="1"/>
</dbReference>
<reference evidence="6" key="1">
    <citation type="submission" date="2021-05" db="EMBL/GenBank/DDBJ databases">
        <authorList>
            <person name="Alioto T."/>
            <person name="Alioto T."/>
            <person name="Gomez Garrido J."/>
        </authorList>
    </citation>
    <scope>NUCLEOTIDE SEQUENCE</scope>
</reference>
<proteinExistence type="predicted"/>
<organism evidence="6">
    <name type="scientific">Cacopsylla melanoneura</name>
    <dbReference type="NCBI Taxonomy" id="428564"/>
    <lineage>
        <taxon>Eukaryota</taxon>
        <taxon>Metazoa</taxon>
        <taxon>Ecdysozoa</taxon>
        <taxon>Arthropoda</taxon>
        <taxon>Hexapoda</taxon>
        <taxon>Insecta</taxon>
        <taxon>Pterygota</taxon>
        <taxon>Neoptera</taxon>
        <taxon>Paraneoptera</taxon>
        <taxon>Hemiptera</taxon>
        <taxon>Sternorrhyncha</taxon>
        <taxon>Psylloidea</taxon>
        <taxon>Psyllidae</taxon>
        <taxon>Psyllinae</taxon>
        <taxon>Cacopsylla</taxon>
    </lineage>
</organism>
<dbReference type="InterPro" id="IPR044156">
    <property type="entry name" value="Galectin-like"/>
</dbReference>
<dbReference type="SMART" id="SM00908">
    <property type="entry name" value="Gal-bind_lectin"/>
    <property type="match status" value="1"/>
</dbReference>
<dbReference type="Pfam" id="PF00337">
    <property type="entry name" value="Gal-bind_lectin"/>
    <property type="match status" value="1"/>
</dbReference>
<evidence type="ECO:0000256" key="3">
    <source>
        <dbReference type="RuleBase" id="RU102079"/>
    </source>
</evidence>
<dbReference type="Gene3D" id="2.60.120.200">
    <property type="match status" value="1"/>
</dbReference>
<dbReference type="SMART" id="SM00276">
    <property type="entry name" value="GLECT"/>
    <property type="match status" value="1"/>
</dbReference>
<keyword evidence="4" id="KW-0175">Coiled coil</keyword>
<accession>A0A8D8RK21</accession>
<dbReference type="AlphaFoldDB" id="A0A8D8RK21"/>
<protein>
    <recommendedName>
        <fullName evidence="3">Galectin</fullName>
    </recommendedName>
</protein>
<name>A0A8D8RK21_9HEMI</name>
<evidence type="ECO:0000259" key="5">
    <source>
        <dbReference type="PROSITE" id="PS51304"/>
    </source>
</evidence>
<feature type="domain" description="Galectin" evidence="5">
    <location>
        <begin position="81"/>
        <end position="217"/>
    </location>
</feature>
<keyword evidence="2" id="KW-0677">Repeat</keyword>
<dbReference type="GO" id="GO:0030246">
    <property type="term" value="F:carbohydrate binding"/>
    <property type="evidence" value="ECO:0007669"/>
    <property type="project" value="UniProtKB-UniRule"/>
</dbReference>
<dbReference type="PROSITE" id="PS51304">
    <property type="entry name" value="GALECTIN"/>
    <property type="match status" value="1"/>
</dbReference>
<dbReference type="InterPro" id="IPR001079">
    <property type="entry name" value="Galectin_CRD"/>
</dbReference>
<evidence type="ECO:0000256" key="1">
    <source>
        <dbReference type="ARBA" id="ARBA00022734"/>
    </source>
</evidence>
<dbReference type="PANTHER" id="PTHR11346:SF32">
    <property type="entry name" value="GALECTIN-4"/>
    <property type="match status" value="1"/>
</dbReference>
<keyword evidence="1 3" id="KW-0430">Lectin</keyword>
<dbReference type="InterPro" id="IPR013320">
    <property type="entry name" value="ConA-like_dom_sf"/>
</dbReference>
<evidence type="ECO:0000256" key="2">
    <source>
        <dbReference type="ARBA" id="ARBA00022737"/>
    </source>
</evidence>
<evidence type="ECO:0000313" key="6">
    <source>
        <dbReference type="EMBL" id="CAG6651112.1"/>
    </source>
</evidence>
<dbReference type="SUPFAM" id="SSF49899">
    <property type="entry name" value="Concanavalin A-like lectins/glucanases"/>
    <property type="match status" value="1"/>
</dbReference>
<evidence type="ECO:0000256" key="4">
    <source>
        <dbReference type="SAM" id="Coils"/>
    </source>
</evidence>
<feature type="coiled-coil region" evidence="4">
    <location>
        <begin position="14"/>
        <end position="62"/>
    </location>
</feature>
<dbReference type="EMBL" id="HBUF01165674">
    <property type="protein sequence ID" value="CAG6651112.1"/>
    <property type="molecule type" value="Transcribed_RNA"/>
</dbReference>